<dbReference type="Gene3D" id="1.10.10.10">
    <property type="entry name" value="Winged helix-like DNA-binding domain superfamily/Winged helix DNA-binding domain"/>
    <property type="match status" value="1"/>
</dbReference>
<evidence type="ECO:0000313" key="6">
    <source>
        <dbReference type="Proteomes" id="UP000199455"/>
    </source>
</evidence>
<dbReference type="GO" id="GO:0003700">
    <property type="term" value="F:DNA-binding transcription factor activity"/>
    <property type="evidence" value="ECO:0007669"/>
    <property type="project" value="InterPro"/>
</dbReference>
<keyword evidence="6" id="KW-1185">Reference proteome</keyword>
<dbReference type="PANTHER" id="PTHR42756:SF1">
    <property type="entry name" value="TRANSCRIPTIONAL REPRESSOR OF EMRAB OPERON"/>
    <property type="match status" value="1"/>
</dbReference>
<name>A0A1G6ZHC5_9SPHI</name>
<dbReference type="InterPro" id="IPR036390">
    <property type="entry name" value="WH_DNA-bd_sf"/>
</dbReference>
<gene>
    <name evidence="5" type="ORF">SAMN04488024_110100</name>
</gene>
<dbReference type="RefSeq" id="WP_090771562.1">
    <property type="nucleotide sequence ID" value="NZ_FMZH01000010.1"/>
</dbReference>
<accession>A0A1G6ZHC5</accession>
<dbReference type="SUPFAM" id="SSF46785">
    <property type="entry name" value="Winged helix' DNA-binding domain"/>
    <property type="match status" value="1"/>
</dbReference>
<proteinExistence type="predicted"/>
<evidence type="ECO:0000256" key="1">
    <source>
        <dbReference type="ARBA" id="ARBA00023015"/>
    </source>
</evidence>
<dbReference type="PANTHER" id="PTHR42756">
    <property type="entry name" value="TRANSCRIPTIONAL REGULATOR, MARR"/>
    <property type="match status" value="1"/>
</dbReference>
<keyword evidence="1" id="KW-0805">Transcription regulation</keyword>
<dbReference type="SMART" id="SM00347">
    <property type="entry name" value="HTH_MARR"/>
    <property type="match status" value="1"/>
</dbReference>
<protein>
    <submittedName>
        <fullName evidence="5">DNA-binding transcriptional regulator, MarR family</fullName>
    </submittedName>
</protein>
<sequence length="150" mass="17180">MEKLEDIIFYTLERAIKSYRQYAQHNITAAGIDITIDQWLLLKAIQENPGTPQNELAKTVFKDMASITRMIELMVTKGFLIRNINSNDRRRSLLDLTETGLLILEVIQPVIETNRNTALDTLSKDELVLLDDLLSRITRNTSFKAERSGN</sequence>
<dbReference type="InterPro" id="IPR023187">
    <property type="entry name" value="Tscrpt_reg_MarR-type_CS"/>
</dbReference>
<organism evidence="5 6">
    <name type="scientific">Pedobacter soli</name>
    <dbReference type="NCBI Taxonomy" id="390242"/>
    <lineage>
        <taxon>Bacteria</taxon>
        <taxon>Pseudomonadati</taxon>
        <taxon>Bacteroidota</taxon>
        <taxon>Sphingobacteriia</taxon>
        <taxon>Sphingobacteriales</taxon>
        <taxon>Sphingobacteriaceae</taxon>
        <taxon>Pedobacter</taxon>
    </lineage>
</organism>
<dbReference type="InterPro" id="IPR000835">
    <property type="entry name" value="HTH_MarR-typ"/>
</dbReference>
<keyword evidence="2 5" id="KW-0238">DNA-binding</keyword>
<dbReference type="GO" id="GO:0003677">
    <property type="term" value="F:DNA binding"/>
    <property type="evidence" value="ECO:0007669"/>
    <property type="project" value="UniProtKB-KW"/>
</dbReference>
<dbReference type="EMBL" id="FMZH01000010">
    <property type="protein sequence ID" value="SDE01657.1"/>
    <property type="molecule type" value="Genomic_DNA"/>
</dbReference>
<dbReference type="Proteomes" id="UP000199455">
    <property type="component" value="Unassembled WGS sequence"/>
</dbReference>
<reference evidence="6" key="1">
    <citation type="submission" date="2016-10" db="EMBL/GenBank/DDBJ databases">
        <authorList>
            <person name="Varghese N."/>
            <person name="Submissions S."/>
        </authorList>
    </citation>
    <scope>NUCLEOTIDE SEQUENCE [LARGE SCALE GENOMIC DNA]</scope>
    <source>
        <strain evidence="6">DSM 18609</strain>
    </source>
</reference>
<feature type="domain" description="HTH marR-type" evidence="4">
    <location>
        <begin position="5"/>
        <end position="139"/>
    </location>
</feature>
<dbReference type="PRINTS" id="PR00598">
    <property type="entry name" value="HTHMARR"/>
</dbReference>
<dbReference type="PROSITE" id="PS01117">
    <property type="entry name" value="HTH_MARR_1"/>
    <property type="match status" value="1"/>
</dbReference>
<dbReference type="AlphaFoldDB" id="A0A1G6ZHC5"/>
<keyword evidence="3" id="KW-0804">Transcription</keyword>
<dbReference type="PROSITE" id="PS50995">
    <property type="entry name" value="HTH_MARR_2"/>
    <property type="match status" value="1"/>
</dbReference>
<evidence type="ECO:0000313" key="5">
    <source>
        <dbReference type="EMBL" id="SDE01657.1"/>
    </source>
</evidence>
<evidence type="ECO:0000259" key="4">
    <source>
        <dbReference type="PROSITE" id="PS50995"/>
    </source>
</evidence>
<evidence type="ECO:0000256" key="3">
    <source>
        <dbReference type="ARBA" id="ARBA00023163"/>
    </source>
</evidence>
<dbReference type="InterPro" id="IPR036388">
    <property type="entry name" value="WH-like_DNA-bd_sf"/>
</dbReference>
<dbReference type="Pfam" id="PF01047">
    <property type="entry name" value="MarR"/>
    <property type="match status" value="1"/>
</dbReference>
<evidence type="ECO:0000256" key="2">
    <source>
        <dbReference type="ARBA" id="ARBA00023125"/>
    </source>
</evidence>